<dbReference type="InterPro" id="IPR011006">
    <property type="entry name" value="CheY-like_superfamily"/>
</dbReference>
<dbReference type="Gene3D" id="3.40.50.2300">
    <property type="match status" value="1"/>
</dbReference>
<dbReference type="CDD" id="cd00082">
    <property type="entry name" value="HisKA"/>
    <property type="match status" value="1"/>
</dbReference>
<dbReference type="Proteomes" id="UP000622890">
    <property type="component" value="Unassembled WGS sequence"/>
</dbReference>
<keyword evidence="5" id="KW-0472">Membrane</keyword>
<dbReference type="PANTHER" id="PTHR43547">
    <property type="entry name" value="TWO-COMPONENT HISTIDINE KINASE"/>
    <property type="match status" value="1"/>
</dbReference>
<feature type="transmembrane region" description="Helical" evidence="5">
    <location>
        <begin position="297"/>
        <end position="316"/>
    </location>
</feature>
<reference evidence="8" key="1">
    <citation type="submission" date="2021-01" db="EMBL/GenBank/DDBJ databases">
        <title>Genome sequence of strain Noviherbaspirillum sp. DKR-6.</title>
        <authorList>
            <person name="Chaudhary D.K."/>
        </authorList>
    </citation>
    <scope>NUCLEOTIDE SEQUENCE</scope>
    <source>
        <strain evidence="8">DKR-6</strain>
    </source>
</reference>
<dbReference type="SUPFAM" id="SSF47384">
    <property type="entry name" value="Homodimeric domain of signal transducing histidine kinase"/>
    <property type="match status" value="1"/>
</dbReference>
<dbReference type="SMART" id="SM00388">
    <property type="entry name" value="HisKA"/>
    <property type="match status" value="1"/>
</dbReference>
<evidence type="ECO:0000259" key="7">
    <source>
        <dbReference type="PROSITE" id="PS50110"/>
    </source>
</evidence>
<dbReference type="InterPro" id="IPR000014">
    <property type="entry name" value="PAS"/>
</dbReference>
<dbReference type="SMART" id="SM00448">
    <property type="entry name" value="REC"/>
    <property type="match status" value="1"/>
</dbReference>
<organism evidence="8 9">
    <name type="scientific">Noviherbaspirillum pedocola</name>
    <dbReference type="NCBI Taxonomy" id="2801341"/>
    <lineage>
        <taxon>Bacteria</taxon>
        <taxon>Pseudomonadati</taxon>
        <taxon>Pseudomonadota</taxon>
        <taxon>Betaproteobacteria</taxon>
        <taxon>Burkholderiales</taxon>
        <taxon>Oxalobacteraceae</taxon>
        <taxon>Noviherbaspirillum</taxon>
    </lineage>
</organism>
<dbReference type="InterPro" id="IPR001789">
    <property type="entry name" value="Sig_transdc_resp-reg_receiver"/>
</dbReference>
<dbReference type="RefSeq" id="WP_200594093.1">
    <property type="nucleotide sequence ID" value="NZ_JAEPBG010000008.1"/>
</dbReference>
<dbReference type="CDD" id="cd00075">
    <property type="entry name" value="HATPase"/>
    <property type="match status" value="1"/>
</dbReference>
<dbReference type="InterPro" id="IPR036890">
    <property type="entry name" value="HATPase_C_sf"/>
</dbReference>
<dbReference type="AlphaFoldDB" id="A0A934T2B3"/>
<dbReference type="Gene3D" id="6.10.340.10">
    <property type="match status" value="1"/>
</dbReference>
<keyword evidence="9" id="KW-1185">Reference proteome</keyword>
<gene>
    <name evidence="8" type="ORF">JJB74_18085</name>
</gene>
<dbReference type="PRINTS" id="PR00344">
    <property type="entry name" value="BCTRLSENSOR"/>
</dbReference>
<dbReference type="SUPFAM" id="SSF52172">
    <property type="entry name" value="CheY-like"/>
    <property type="match status" value="1"/>
</dbReference>
<dbReference type="PANTHER" id="PTHR43547:SF2">
    <property type="entry name" value="HYBRID SIGNAL TRANSDUCTION HISTIDINE KINASE C"/>
    <property type="match status" value="1"/>
</dbReference>
<dbReference type="Pfam" id="PF02518">
    <property type="entry name" value="HATPase_c"/>
    <property type="match status" value="1"/>
</dbReference>
<dbReference type="EC" id="2.7.13.3" evidence="2"/>
<dbReference type="InterPro" id="IPR005467">
    <property type="entry name" value="His_kinase_dom"/>
</dbReference>
<dbReference type="Gene3D" id="3.30.565.10">
    <property type="entry name" value="Histidine kinase-like ATPase, C-terminal domain"/>
    <property type="match status" value="1"/>
</dbReference>
<comment type="caution">
    <text evidence="8">The sequence shown here is derived from an EMBL/GenBank/DDBJ whole genome shotgun (WGS) entry which is preliminary data.</text>
</comment>
<dbReference type="PROSITE" id="PS50110">
    <property type="entry name" value="RESPONSE_REGULATORY"/>
    <property type="match status" value="1"/>
</dbReference>
<dbReference type="Pfam" id="PF00072">
    <property type="entry name" value="Response_reg"/>
    <property type="match status" value="1"/>
</dbReference>
<dbReference type="InterPro" id="IPR004358">
    <property type="entry name" value="Sig_transdc_His_kin-like_C"/>
</dbReference>
<dbReference type="GO" id="GO:0000155">
    <property type="term" value="F:phosphorelay sensor kinase activity"/>
    <property type="evidence" value="ECO:0007669"/>
    <property type="project" value="InterPro"/>
</dbReference>
<keyword evidence="5" id="KW-0812">Transmembrane</keyword>
<dbReference type="CDD" id="cd00130">
    <property type="entry name" value="PAS"/>
    <property type="match status" value="1"/>
</dbReference>
<dbReference type="InterPro" id="IPR003594">
    <property type="entry name" value="HATPase_dom"/>
</dbReference>
<dbReference type="InterPro" id="IPR035965">
    <property type="entry name" value="PAS-like_dom_sf"/>
</dbReference>
<protein>
    <recommendedName>
        <fullName evidence="2">histidine kinase</fullName>
        <ecNumber evidence="2">2.7.13.3</ecNumber>
    </recommendedName>
</protein>
<keyword evidence="5" id="KW-1133">Transmembrane helix</keyword>
<keyword evidence="3 4" id="KW-0597">Phosphoprotein</keyword>
<evidence type="ECO:0000256" key="4">
    <source>
        <dbReference type="PROSITE-ProRule" id="PRU00169"/>
    </source>
</evidence>
<dbReference type="Gene3D" id="1.10.287.130">
    <property type="match status" value="1"/>
</dbReference>
<name>A0A934T2B3_9BURK</name>
<dbReference type="PROSITE" id="PS50109">
    <property type="entry name" value="HIS_KIN"/>
    <property type="match status" value="1"/>
</dbReference>
<dbReference type="InterPro" id="IPR036097">
    <property type="entry name" value="HisK_dim/P_sf"/>
</dbReference>
<evidence type="ECO:0000256" key="5">
    <source>
        <dbReference type="SAM" id="Phobius"/>
    </source>
</evidence>
<feature type="domain" description="Histidine kinase" evidence="6">
    <location>
        <begin position="523"/>
        <end position="738"/>
    </location>
</feature>
<dbReference type="Pfam" id="PF00512">
    <property type="entry name" value="HisKA"/>
    <property type="match status" value="1"/>
</dbReference>
<feature type="domain" description="Response regulatory" evidence="7">
    <location>
        <begin position="767"/>
        <end position="885"/>
    </location>
</feature>
<dbReference type="SUPFAM" id="SSF55874">
    <property type="entry name" value="ATPase domain of HSP90 chaperone/DNA topoisomerase II/histidine kinase"/>
    <property type="match status" value="1"/>
</dbReference>
<evidence type="ECO:0000259" key="6">
    <source>
        <dbReference type="PROSITE" id="PS50109"/>
    </source>
</evidence>
<evidence type="ECO:0000256" key="3">
    <source>
        <dbReference type="ARBA" id="ARBA00022553"/>
    </source>
</evidence>
<feature type="modified residue" description="4-aspartylphosphate" evidence="4">
    <location>
        <position position="816"/>
    </location>
</feature>
<dbReference type="EMBL" id="JAEPBG010000008">
    <property type="protein sequence ID" value="MBK4736538.1"/>
    <property type="molecule type" value="Genomic_DNA"/>
</dbReference>
<evidence type="ECO:0000256" key="1">
    <source>
        <dbReference type="ARBA" id="ARBA00000085"/>
    </source>
</evidence>
<proteinExistence type="predicted"/>
<sequence>MPRKASSLQVTLGIALSALILLLALALAAGLGAIAVREVSSMAAGNVETLAQQMARDLSQGMDEFGRDVEGEAERAPLRDAAARTEDLRSALEAFIAAHPDISYAGLADASSGRIVAATSTLFEGGDLRGRPLFEEGRKAIYFGDVHDAARLAELLPKPFNGEPPRFIDVAAPVRDAKGNVIRVLFAHIGWQWASSMRDAVLGPMKDRRGIELLIADGAGKLVLAAGNTLASGAPLASLAAKPIGASGAVIPWIDGEYLSAQADTQPQGRFPGFGWKVAARQPVAIALAPATTLRRAFFAGALALGLIAAALAWLLTARMLRPVKRLANSALQLAPQEGTSAGRRGNEIAQVQGVLQRLASDGKSLSNAATMREMQFVTLAESLPHIVWQADAAGTIEYRNAQWGEVFGRARINRLDQLSALIHQGDLLNFMNAWNGSRISGEALHCKVRMRTEGAAGHEWFSIDGRALHDEQRRPLRWVGTITNVNDSFSQAEHSAVALTQERAARQEAERRASMRENFLAMLSHELRTPLNAIAGWAELLARRGPQDGMAARAAGVINRNVQLQAALLDDLQDNSAVVGGNIVLSLMRVDAAQLAQSVVLSSKPAAEEKGVLLECEPGPAALIEADERRIHQALTSLVCNAIKFTDAGGRITIRTTREAEAVTIAVSDTGCGLAPEALPRLFERLHQDPAQAGGSDAGLGLAIAASLVRLHGGSIEARSAGIGQGAVFTIRLPAPQAQEGGGEPISDSTGALLQRYPMTPLAGMQILLVDDEEDARHAAKALLESFGAKVAAAASAQETLRLLDARHFDLLICDIGMPGVDGFELMRAIRKRTRDKGAQMPAIALTAYATGRDQRAAYGAGFDGHVAKPLSAQTLIETICSVCEVDGQP</sequence>
<evidence type="ECO:0000313" key="9">
    <source>
        <dbReference type="Proteomes" id="UP000622890"/>
    </source>
</evidence>
<dbReference type="InterPro" id="IPR003661">
    <property type="entry name" value="HisK_dim/P_dom"/>
</dbReference>
<evidence type="ECO:0000256" key="2">
    <source>
        <dbReference type="ARBA" id="ARBA00012438"/>
    </source>
</evidence>
<dbReference type="Gene3D" id="3.30.450.20">
    <property type="entry name" value="PAS domain"/>
    <property type="match status" value="2"/>
</dbReference>
<comment type="catalytic activity">
    <reaction evidence="1">
        <text>ATP + protein L-histidine = ADP + protein N-phospho-L-histidine.</text>
        <dbReference type="EC" id="2.7.13.3"/>
    </reaction>
</comment>
<dbReference type="SMART" id="SM00387">
    <property type="entry name" value="HATPase_c"/>
    <property type="match status" value="1"/>
</dbReference>
<dbReference type="SUPFAM" id="SSF55785">
    <property type="entry name" value="PYP-like sensor domain (PAS domain)"/>
    <property type="match status" value="1"/>
</dbReference>
<accession>A0A934T2B3</accession>
<evidence type="ECO:0000313" key="8">
    <source>
        <dbReference type="EMBL" id="MBK4736538.1"/>
    </source>
</evidence>